<evidence type="ECO:0000256" key="4">
    <source>
        <dbReference type="ARBA" id="ARBA00023098"/>
    </source>
</evidence>
<organism evidence="8">
    <name type="scientific">Neobodo designis</name>
    <name type="common">Flagellated protozoan</name>
    <name type="synonym">Bodo designis</name>
    <dbReference type="NCBI Taxonomy" id="312471"/>
    <lineage>
        <taxon>Eukaryota</taxon>
        <taxon>Discoba</taxon>
        <taxon>Euglenozoa</taxon>
        <taxon>Kinetoplastea</taxon>
        <taxon>Metakinetoplastina</taxon>
        <taxon>Neobodonida</taxon>
        <taxon>Neobodo</taxon>
    </lineage>
</organism>
<evidence type="ECO:0008006" key="9">
    <source>
        <dbReference type="Google" id="ProtNLM"/>
    </source>
</evidence>
<keyword evidence="6" id="KW-0012">Acyltransferase</keyword>
<keyword evidence="3 7" id="KW-1133">Transmembrane helix</keyword>
<keyword evidence="1" id="KW-0808">Transferase</keyword>
<gene>
    <name evidence="8" type="ORF">NDES1114_LOCUS5672</name>
</gene>
<protein>
    <recommendedName>
        <fullName evidence="9">Phospholipid/glycerol acyltransferase domain-containing protein</fullName>
    </recommendedName>
</protein>
<evidence type="ECO:0000256" key="5">
    <source>
        <dbReference type="ARBA" id="ARBA00023136"/>
    </source>
</evidence>
<dbReference type="PANTHER" id="PTHR23063">
    <property type="entry name" value="PHOSPHOLIPID ACYLTRANSFERASE"/>
    <property type="match status" value="1"/>
</dbReference>
<evidence type="ECO:0000256" key="7">
    <source>
        <dbReference type="SAM" id="Phobius"/>
    </source>
</evidence>
<keyword evidence="5 7" id="KW-0472">Membrane</keyword>
<sequence>MEKYKRFTDPATGINPFVPSVSVAVGTGRSILALIAAPALAISALIAAVVYAVFGALPYALLGSLASPLHFVAVKLAGHILLASAAWLKLSVVPYPTRASAIGGGNGKNELSPRAGDVVFANLQSPLDPLVLQMAFAWRPLAFVFPRGTTDPSDVADADSVFVESSLTAAMARTLRLTTAAASFDGPATSSKPLRPLDVAPLQRKATRSGRTLVVFPEGATTNGRGLLRMPACVCSPDHELFLAGVAYGNVAHPAPVVSPAASLAGWLFGHCLAWSVGAPSTVDVAVVRKSHRPPVPSAFAGDWAASLQAKLGQAVSFNRPTDKPCRPLASSAYDKERFLCQWGQYNDAAKKSS</sequence>
<accession>A0A7S1L9E4</accession>
<evidence type="ECO:0000313" key="8">
    <source>
        <dbReference type="EMBL" id="CAD9098091.1"/>
    </source>
</evidence>
<reference evidence="8" key="1">
    <citation type="submission" date="2021-01" db="EMBL/GenBank/DDBJ databases">
        <authorList>
            <person name="Corre E."/>
            <person name="Pelletier E."/>
            <person name="Niang G."/>
            <person name="Scheremetjew M."/>
            <person name="Finn R."/>
            <person name="Kale V."/>
            <person name="Holt S."/>
            <person name="Cochrane G."/>
            <person name="Meng A."/>
            <person name="Brown T."/>
            <person name="Cohen L."/>
        </authorList>
    </citation>
    <scope>NUCLEOTIDE SEQUENCE</scope>
    <source>
        <strain evidence="8">CCAP 1951/1</strain>
    </source>
</reference>
<evidence type="ECO:0000256" key="2">
    <source>
        <dbReference type="ARBA" id="ARBA00022692"/>
    </source>
</evidence>
<keyword evidence="4" id="KW-0443">Lipid metabolism</keyword>
<evidence type="ECO:0000256" key="1">
    <source>
        <dbReference type="ARBA" id="ARBA00022679"/>
    </source>
</evidence>
<proteinExistence type="predicted"/>
<evidence type="ECO:0000256" key="3">
    <source>
        <dbReference type="ARBA" id="ARBA00022989"/>
    </source>
</evidence>
<feature type="transmembrane region" description="Helical" evidence="7">
    <location>
        <begin position="31"/>
        <end position="57"/>
    </location>
</feature>
<evidence type="ECO:0000256" key="6">
    <source>
        <dbReference type="ARBA" id="ARBA00023315"/>
    </source>
</evidence>
<keyword evidence="2 7" id="KW-0812">Transmembrane</keyword>
<dbReference type="GO" id="GO:0006629">
    <property type="term" value="P:lipid metabolic process"/>
    <property type="evidence" value="ECO:0007669"/>
    <property type="project" value="UniProtKB-KW"/>
</dbReference>
<dbReference type="AlphaFoldDB" id="A0A7S1L9E4"/>
<dbReference type="PANTHER" id="PTHR23063:SF52">
    <property type="entry name" value="LYSOPHOSPHATIDYLCHOLINE ACYLTRANSFERASE"/>
    <property type="match status" value="1"/>
</dbReference>
<name>A0A7S1L9E4_NEODS</name>
<dbReference type="EMBL" id="HBGF01008447">
    <property type="protein sequence ID" value="CAD9098091.1"/>
    <property type="molecule type" value="Transcribed_RNA"/>
</dbReference>
<dbReference type="GO" id="GO:0016746">
    <property type="term" value="F:acyltransferase activity"/>
    <property type="evidence" value="ECO:0007669"/>
    <property type="project" value="UniProtKB-KW"/>
</dbReference>